<dbReference type="EMBL" id="JPLA01000001">
    <property type="protein sequence ID" value="KLD66229.1"/>
    <property type="molecule type" value="Genomic_DNA"/>
</dbReference>
<dbReference type="AlphaFoldDB" id="A0A0G9HAH5"/>
<dbReference type="PATRIC" id="fig|1440762.4.peg.149"/>
<keyword evidence="1" id="KW-0472">Membrane</keyword>
<accession>A0A0G9HAH5</accession>
<keyword evidence="1" id="KW-0812">Transmembrane</keyword>
<proteinExistence type="predicted"/>
<name>A0A0G9HAH5_9GAMM</name>
<sequence length="151" mass="16360">MRLNRNVSPLIGRLVLATVCAVAFYMFWQARTGASSYARNPVGVLEATLKSLPIPPGSVLVGGPKLVDRVTIATAEQNYVVDGDPNEIAQFYRDHLVASGWREDVPGSGAPREMWFCRNGVLSAVTFLSEGRRVQYRVGLTSGGWASSKCG</sequence>
<evidence type="ECO:0000256" key="1">
    <source>
        <dbReference type="SAM" id="Phobius"/>
    </source>
</evidence>
<keyword evidence="1" id="KW-1133">Transmembrane helix</keyword>
<evidence type="ECO:0000313" key="3">
    <source>
        <dbReference type="Proteomes" id="UP000035481"/>
    </source>
</evidence>
<reference evidence="2 3" key="1">
    <citation type="journal article" date="2015" name="Antonie Van Leeuwenhoek">
        <title>A phylogenomic and molecular marker based taxonomic framework for the order Xanthomonadales: proposal to transfer the families Algiphilaceae and Solimonadaceae to the order Nevskiales ord. nov. and to create a new family within the order Xanthomonadales, the family Rhodanobacteraceae fam. nov., containing the genus Rhodanobacter and its closest relatives.</title>
        <authorList>
            <person name="Naushad S."/>
            <person name="Adeolu M."/>
            <person name="Wong S."/>
            <person name="Sohail M."/>
            <person name="Schellhorn H.E."/>
            <person name="Gupta R.S."/>
        </authorList>
    </citation>
    <scope>NUCLEOTIDE SEQUENCE [LARGE SCALE GENOMIC DNA]</scope>
    <source>
        <strain evidence="2 3">DSM 16301</strain>
    </source>
</reference>
<dbReference type="Proteomes" id="UP000035481">
    <property type="component" value="Unassembled WGS sequence"/>
</dbReference>
<evidence type="ECO:0000313" key="2">
    <source>
        <dbReference type="EMBL" id="KLD66229.1"/>
    </source>
</evidence>
<comment type="caution">
    <text evidence="2">The sequence shown here is derived from an EMBL/GenBank/DDBJ whole genome shotgun (WGS) entry which is preliminary data.</text>
</comment>
<feature type="transmembrane region" description="Helical" evidence="1">
    <location>
        <begin position="7"/>
        <end position="28"/>
    </location>
</feature>
<dbReference type="STRING" id="1440762.Y882_00760"/>
<gene>
    <name evidence="2" type="ORF">Y882_00760</name>
</gene>
<protein>
    <submittedName>
        <fullName evidence="2">Uncharacterized protein</fullName>
    </submittedName>
</protein>
<organism evidence="2 3">
    <name type="scientific">Dyella japonica DSM 16301</name>
    <dbReference type="NCBI Taxonomy" id="1440762"/>
    <lineage>
        <taxon>Bacteria</taxon>
        <taxon>Pseudomonadati</taxon>
        <taxon>Pseudomonadota</taxon>
        <taxon>Gammaproteobacteria</taxon>
        <taxon>Lysobacterales</taxon>
        <taxon>Rhodanobacteraceae</taxon>
        <taxon>Dyella</taxon>
    </lineage>
</organism>